<sequence length="1325" mass="147668">MALTRSGRFVDNYTSKRQQYNWNPISGYKDRDVKSLEEAVESIVPFVDKVMQYAEEAKQKCRKNTKLTINESAAIYLYTMNTPFYETLNEALRGENPPALVPCTPIPEGKHVMISYDSNSQEIVFKIYHYLQLEHIPLWLNKQKETTNDLKKSLAEGVENAAVVCCFMTHDYEKSDFCQFELQYAQKRQKRIIPCMLTDVKTWNPSDWLESIIEDLVPVDFHNVSDPSIMEENVMELIYRIKYQHSTSQYIPSQVADKPSYLFELIKYEYKQNSRIERFMNPAKSFPIDQSYINLAIVETKDQQEKEKKLRDSQHNDAIIEAFENIHGTKTPIDVKDIFKTCKDKRRNVLVFGRAGIGKSTFCRYIAYQWATGIIWQKYELIALIPLRSLTADRYPILPAGANYSLIVILRKECFSFDQYLSEKDETQLQDQFHNSRILWLLDGYDEIVQNVPTYLKSLLNDQLLKTPHHIITSRPYMNTLSHSVQLEITGFTDDNISKYVKQFLDQVENEAQNLSGEDKKILSFLKRNPRIHGIAHIPINLELICSVWSNTHWPETEIETLTMTGLYDEITEWICRRYLMKQKGISTEKLKLTSKSDVYEDWAKAATNDIIAALVTALEDKDHHARGAACEALSQIGEKAATNDITAALITTLRDTDDIVRRKACTALGQIGEKAVTKDVITAVLRALGDTDNIVRSKACEALGQMREKAATNDVIAALITTLGDVDDYVRHRACIVLGQIGEKAVTKDVITAVLRALGDTDNIVRSKACEALGHMALKATTNDVTAALITALEDTDNIVRSKACEALGQMAVKATTNDVTAALITALGDTDDIVRRKACDVLNQMGEKAATKQVIAALLNKLGDVNEWVRRNACGALCRMGEKSATNDVIAALITALKNTDNIVKLEACIALGRMGEKAATSDVIAALMIALGNTDNIVGRKVCEVLGQMGEKAATKNVITAMLTALRDTDNIVKIKACEILGQIGEKAASNDVIAALMTALRDTDNIVRSKACEALGQIGEKAAINDVIAALMVALEDPDDIVKFEACVALGQMNEKAGTEEMIAALVIRLRDADWTLRRKACVVLGQMGAKAVTNDVIVALVNTLGDVNDEVRQNAYEALGRVSMKEPTNHLIDLLVDALEDANARKKACEALGRIGGRAATSSVINGLLCIQDYDGYRGLENILISAFSLSDIDSNTVSKLFNFWSREEWFVRNIPIEKIMEAYVCTKIAEWCPIIGLHSLRTACGVTIVGQRVIVYGNSNPITFDMPSCKLCDDLADVLANQSGSAFYLRTSSSNAVLPFKQSLSPVLYENEDNRQKTL</sequence>
<dbReference type="SUPFAM" id="SSF52540">
    <property type="entry name" value="P-loop containing nucleoside triphosphate hydrolases"/>
    <property type="match status" value="1"/>
</dbReference>
<dbReference type="InterPro" id="IPR011989">
    <property type="entry name" value="ARM-like"/>
</dbReference>
<dbReference type="SUPFAM" id="SSF48371">
    <property type="entry name" value="ARM repeat"/>
    <property type="match status" value="1"/>
</dbReference>
<evidence type="ECO:0000259" key="1">
    <source>
        <dbReference type="PROSITE" id="PS50104"/>
    </source>
</evidence>
<dbReference type="Pfam" id="PF05729">
    <property type="entry name" value="NACHT"/>
    <property type="match status" value="1"/>
</dbReference>
<dbReference type="GO" id="GO:0016192">
    <property type="term" value="P:vesicle-mediated transport"/>
    <property type="evidence" value="ECO:0007669"/>
    <property type="project" value="InterPro"/>
</dbReference>
<dbReference type="GO" id="GO:0006886">
    <property type="term" value="P:intracellular protein transport"/>
    <property type="evidence" value="ECO:0007669"/>
    <property type="project" value="InterPro"/>
</dbReference>
<gene>
    <name evidence="3" type="ORF">IZO911_LOCUS39203</name>
</gene>
<evidence type="ECO:0000259" key="2">
    <source>
        <dbReference type="PROSITE" id="PS50837"/>
    </source>
</evidence>
<dbReference type="EMBL" id="CAJNOE010001165">
    <property type="protein sequence ID" value="CAF1395640.1"/>
    <property type="molecule type" value="Genomic_DNA"/>
</dbReference>
<dbReference type="InterPro" id="IPR016024">
    <property type="entry name" value="ARM-type_fold"/>
</dbReference>
<dbReference type="SUPFAM" id="SSF52200">
    <property type="entry name" value="Toll/Interleukin receptor TIR domain"/>
    <property type="match status" value="1"/>
</dbReference>
<dbReference type="SMART" id="SM00567">
    <property type="entry name" value="EZ_HEAT"/>
    <property type="match status" value="15"/>
</dbReference>
<reference evidence="3" key="1">
    <citation type="submission" date="2021-02" db="EMBL/GenBank/DDBJ databases">
        <authorList>
            <person name="Nowell W R."/>
        </authorList>
    </citation>
    <scope>NUCLEOTIDE SEQUENCE</scope>
</reference>
<dbReference type="GO" id="GO:0030117">
    <property type="term" value="C:membrane coat"/>
    <property type="evidence" value="ECO:0007669"/>
    <property type="project" value="InterPro"/>
</dbReference>
<proteinExistence type="predicted"/>
<organism evidence="3 4">
    <name type="scientific">Adineta steineri</name>
    <dbReference type="NCBI Taxonomy" id="433720"/>
    <lineage>
        <taxon>Eukaryota</taxon>
        <taxon>Metazoa</taxon>
        <taxon>Spiralia</taxon>
        <taxon>Gnathifera</taxon>
        <taxon>Rotifera</taxon>
        <taxon>Eurotatoria</taxon>
        <taxon>Bdelloidea</taxon>
        <taxon>Adinetida</taxon>
        <taxon>Adinetidae</taxon>
        <taxon>Adineta</taxon>
    </lineage>
</organism>
<dbReference type="Proteomes" id="UP000663860">
    <property type="component" value="Unassembled WGS sequence"/>
</dbReference>
<dbReference type="GO" id="GO:0016491">
    <property type="term" value="F:oxidoreductase activity"/>
    <property type="evidence" value="ECO:0007669"/>
    <property type="project" value="TreeGrafter"/>
</dbReference>
<dbReference type="InterPro" id="IPR027417">
    <property type="entry name" value="P-loop_NTPase"/>
</dbReference>
<evidence type="ECO:0000313" key="3">
    <source>
        <dbReference type="EMBL" id="CAF1395640.1"/>
    </source>
</evidence>
<dbReference type="Pfam" id="PF13676">
    <property type="entry name" value="TIR_2"/>
    <property type="match status" value="1"/>
</dbReference>
<dbReference type="Pfam" id="PF13646">
    <property type="entry name" value="HEAT_2"/>
    <property type="match status" value="2"/>
</dbReference>
<dbReference type="GO" id="GO:0007165">
    <property type="term" value="P:signal transduction"/>
    <property type="evidence" value="ECO:0007669"/>
    <property type="project" value="InterPro"/>
</dbReference>
<protein>
    <recommendedName>
        <fullName evidence="5">NACHT domain-containing protein</fullName>
    </recommendedName>
</protein>
<dbReference type="InterPro" id="IPR000157">
    <property type="entry name" value="TIR_dom"/>
</dbReference>
<evidence type="ECO:0008006" key="5">
    <source>
        <dbReference type="Google" id="ProtNLM"/>
    </source>
</evidence>
<dbReference type="Pfam" id="PF01602">
    <property type="entry name" value="Adaptin_N"/>
    <property type="match status" value="1"/>
</dbReference>
<feature type="domain" description="NACHT" evidence="2">
    <location>
        <begin position="347"/>
        <end position="476"/>
    </location>
</feature>
<dbReference type="InterPro" id="IPR004155">
    <property type="entry name" value="PBS_lyase_HEAT"/>
</dbReference>
<dbReference type="Gene3D" id="3.90.176.10">
    <property type="entry name" value="Toxin ADP-ribosyltransferase, Chain A, domain 1"/>
    <property type="match status" value="1"/>
</dbReference>
<dbReference type="PANTHER" id="PTHR12697">
    <property type="entry name" value="PBS LYASE HEAT-LIKE PROTEIN"/>
    <property type="match status" value="1"/>
</dbReference>
<dbReference type="Gene3D" id="3.40.50.10140">
    <property type="entry name" value="Toll/interleukin-1 receptor homology (TIR) domain"/>
    <property type="match status" value="1"/>
</dbReference>
<dbReference type="PROSITE" id="PS50104">
    <property type="entry name" value="TIR"/>
    <property type="match status" value="1"/>
</dbReference>
<dbReference type="Gene3D" id="1.25.10.10">
    <property type="entry name" value="Leucine-rich Repeat Variant"/>
    <property type="match status" value="6"/>
</dbReference>
<dbReference type="InterPro" id="IPR035897">
    <property type="entry name" value="Toll_tir_struct_dom_sf"/>
</dbReference>
<dbReference type="InterPro" id="IPR007111">
    <property type="entry name" value="NACHT_NTPase"/>
</dbReference>
<dbReference type="InterPro" id="IPR002553">
    <property type="entry name" value="Clathrin/coatomer_adapt-like_N"/>
</dbReference>
<evidence type="ECO:0000313" key="4">
    <source>
        <dbReference type="Proteomes" id="UP000663860"/>
    </source>
</evidence>
<dbReference type="Gene3D" id="3.40.50.300">
    <property type="entry name" value="P-loop containing nucleotide triphosphate hydrolases"/>
    <property type="match status" value="1"/>
</dbReference>
<dbReference type="PANTHER" id="PTHR12697:SF5">
    <property type="entry name" value="DEOXYHYPUSINE HYDROXYLASE"/>
    <property type="match status" value="1"/>
</dbReference>
<dbReference type="PROSITE" id="PS50837">
    <property type="entry name" value="NACHT"/>
    <property type="match status" value="1"/>
</dbReference>
<name>A0A815KNH8_9BILA</name>
<feature type="domain" description="TIR" evidence="1">
    <location>
        <begin position="108"/>
        <end position="228"/>
    </location>
</feature>
<accession>A0A815KNH8</accession>
<comment type="caution">
    <text evidence="3">The sequence shown here is derived from an EMBL/GenBank/DDBJ whole genome shotgun (WGS) entry which is preliminary data.</text>
</comment>